<dbReference type="PANTHER" id="PTHR46082">
    <property type="entry name" value="ATP/GTP-BINDING PROTEIN-RELATED"/>
    <property type="match status" value="1"/>
</dbReference>
<accession>A0A7C8NET9</accession>
<dbReference type="GO" id="GO:0009116">
    <property type="term" value="P:nucleoside metabolic process"/>
    <property type="evidence" value="ECO:0007669"/>
    <property type="project" value="InterPro"/>
</dbReference>
<evidence type="ECO:0000256" key="1">
    <source>
        <dbReference type="SAM" id="SignalP"/>
    </source>
</evidence>
<dbReference type="PANTHER" id="PTHR46082:SF11">
    <property type="entry name" value="AAA+ ATPASE DOMAIN-CONTAINING PROTEIN-RELATED"/>
    <property type="match status" value="1"/>
</dbReference>
<evidence type="ECO:0000313" key="3">
    <source>
        <dbReference type="Proteomes" id="UP000475325"/>
    </source>
</evidence>
<name>A0A7C8NET9_ORBOL</name>
<dbReference type="InterPro" id="IPR053137">
    <property type="entry name" value="NLR-like"/>
</dbReference>
<feature type="chain" id="PRO_5028900689" description="NB-ARC domain-containing protein" evidence="1">
    <location>
        <begin position="19"/>
        <end position="785"/>
    </location>
</feature>
<organism evidence="2 3">
    <name type="scientific">Orbilia oligospora</name>
    <name type="common">Nematode-trapping fungus</name>
    <name type="synonym">Arthrobotrys oligospora</name>
    <dbReference type="NCBI Taxonomy" id="2813651"/>
    <lineage>
        <taxon>Eukaryota</taxon>
        <taxon>Fungi</taxon>
        <taxon>Dikarya</taxon>
        <taxon>Ascomycota</taxon>
        <taxon>Pezizomycotina</taxon>
        <taxon>Orbiliomycetes</taxon>
        <taxon>Orbiliales</taxon>
        <taxon>Orbiliaceae</taxon>
        <taxon>Orbilia</taxon>
    </lineage>
</organism>
<gene>
    <name evidence="2" type="ORF">TWF102_005373</name>
</gene>
<dbReference type="EMBL" id="WIQW01000027">
    <property type="protein sequence ID" value="KAF3099954.1"/>
    <property type="molecule type" value="Genomic_DNA"/>
</dbReference>
<protein>
    <recommendedName>
        <fullName evidence="4">NB-ARC domain-containing protein</fullName>
    </recommendedName>
</protein>
<feature type="signal peptide" evidence="1">
    <location>
        <begin position="1"/>
        <end position="18"/>
    </location>
</feature>
<dbReference type="Gene3D" id="3.40.50.1580">
    <property type="entry name" value="Nucleoside phosphorylase domain"/>
    <property type="match status" value="1"/>
</dbReference>
<dbReference type="SUPFAM" id="SSF53167">
    <property type="entry name" value="Purine and uridine phosphorylases"/>
    <property type="match status" value="1"/>
</dbReference>
<sequence length="785" mass="88405">MLLSCYILIINILPLAAAKKIPIEEYKIGWISALPIEFAAAQAVLDEEYEVPGSYTRLRDDNAYIFGRIGSHNTIIACLPAGRYGTVSAATVASQMYNTFPSIKFSLMVGIGGGAPSGRNDIRLGDVVVGLPTRDSSGVIQYDLGKTVSEGRFVKTGALNGPPLLALKAVVKLQAEHPKAFGERMADVAQRVTEKDDRFSYPGQGQDRLFRPEYEHIDDRLDCVDYCDFENLVHRDVRAHEYPLIHYGIIASANQALDSRALLSTTEYSHSQSKEDTRLIINYSIPFKIATPRLKSFVGRNDTLLAIYNYYSDCKILNEESSTPCLFAITGLGGAGKTQIALEYAYRYKKEFTSIFWINAESEDSIQRSILTAMQQIVDEQANYAYPGRNPNCTLIGNVFKIPRLIDDGCIIRAPNSKDQVELKNAFISWLESHPHNNHGWLLVFDNADDLETVNLEGYLPKLGWGAILITSRRQEFGPDIEQMDLQGLEPRFASHLLLQLLGINKANEETELQAMNIIGKFARREILSPESHRAHFTLPHLEYLSRHLKPRLTQIFSLPDPITEPRNLLIEIFLRTREALQPYGRVAEAKFWRRQALRATADAFLRRGRTLEAKTRYGIAATGYFITAWLRIRHGLSVIYGTALYFKCSMKLSKVHMYERTLFPICVTGSRVDGGDVFDAEDFEEKVQESFNRATMFLSGSDLYPEGTIYHKAGRYISKTFGLQGRLESDINSSISGLESALDFAEGEDWATKAFKLISSIYTRSFPETKGRIFELASPEQELY</sequence>
<dbReference type="SUPFAM" id="SSF52540">
    <property type="entry name" value="P-loop containing nucleoside triphosphate hydrolases"/>
    <property type="match status" value="1"/>
</dbReference>
<evidence type="ECO:0008006" key="4">
    <source>
        <dbReference type="Google" id="ProtNLM"/>
    </source>
</evidence>
<dbReference type="AlphaFoldDB" id="A0A7C8NET9"/>
<reference evidence="2 3" key="1">
    <citation type="submission" date="2019-06" db="EMBL/GenBank/DDBJ databases">
        <authorList>
            <person name="Palmer J.M."/>
        </authorList>
    </citation>
    <scope>NUCLEOTIDE SEQUENCE [LARGE SCALE GENOMIC DNA]</scope>
    <source>
        <strain evidence="2 3">TWF102</strain>
    </source>
</reference>
<evidence type="ECO:0000313" key="2">
    <source>
        <dbReference type="EMBL" id="KAF3099954.1"/>
    </source>
</evidence>
<dbReference type="GO" id="GO:0003824">
    <property type="term" value="F:catalytic activity"/>
    <property type="evidence" value="ECO:0007669"/>
    <property type="project" value="InterPro"/>
</dbReference>
<comment type="caution">
    <text evidence="2">The sequence shown here is derived from an EMBL/GenBank/DDBJ whole genome shotgun (WGS) entry which is preliminary data.</text>
</comment>
<proteinExistence type="predicted"/>
<dbReference type="InterPro" id="IPR027417">
    <property type="entry name" value="P-loop_NTPase"/>
</dbReference>
<keyword evidence="1" id="KW-0732">Signal</keyword>
<dbReference type="Proteomes" id="UP000475325">
    <property type="component" value="Unassembled WGS sequence"/>
</dbReference>
<dbReference type="Gene3D" id="3.40.50.300">
    <property type="entry name" value="P-loop containing nucleotide triphosphate hydrolases"/>
    <property type="match status" value="1"/>
</dbReference>
<dbReference type="InterPro" id="IPR035994">
    <property type="entry name" value="Nucleoside_phosphorylase_sf"/>
</dbReference>